<keyword evidence="2" id="KW-0472">Membrane</keyword>
<dbReference type="EMBL" id="JBICCN010000083">
    <property type="protein sequence ID" value="KAL3095403.1"/>
    <property type="molecule type" value="Genomic_DNA"/>
</dbReference>
<feature type="region of interest" description="Disordered" evidence="1">
    <location>
        <begin position="1"/>
        <end position="24"/>
    </location>
</feature>
<evidence type="ECO:0008006" key="6">
    <source>
        <dbReference type="Google" id="ProtNLM"/>
    </source>
</evidence>
<organism evidence="4 5">
    <name type="scientific">Heterodera schachtii</name>
    <name type="common">Sugarbeet cyst nematode worm</name>
    <name type="synonym">Tylenchus schachtii</name>
    <dbReference type="NCBI Taxonomy" id="97005"/>
    <lineage>
        <taxon>Eukaryota</taxon>
        <taxon>Metazoa</taxon>
        <taxon>Ecdysozoa</taxon>
        <taxon>Nematoda</taxon>
        <taxon>Chromadorea</taxon>
        <taxon>Rhabditida</taxon>
        <taxon>Tylenchina</taxon>
        <taxon>Tylenchomorpha</taxon>
        <taxon>Tylenchoidea</taxon>
        <taxon>Heteroderidae</taxon>
        <taxon>Heteroderinae</taxon>
        <taxon>Heterodera</taxon>
    </lineage>
</organism>
<keyword evidence="5" id="KW-1185">Reference proteome</keyword>
<name>A0ABD2JXR8_HETSC</name>
<evidence type="ECO:0000256" key="3">
    <source>
        <dbReference type="SAM" id="SignalP"/>
    </source>
</evidence>
<comment type="caution">
    <text evidence="4">The sequence shown here is derived from an EMBL/GenBank/DDBJ whole genome shotgun (WGS) entry which is preliminary data.</text>
</comment>
<feature type="region of interest" description="Disordered" evidence="1">
    <location>
        <begin position="879"/>
        <end position="911"/>
    </location>
</feature>
<feature type="compositionally biased region" description="Basic and acidic residues" evidence="1">
    <location>
        <begin position="827"/>
        <end position="840"/>
    </location>
</feature>
<keyword evidence="2" id="KW-1133">Transmembrane helix</keyword>
<sequence>MALKSDGQMPKETHRQRNSARKGNCPMMPMLLLFLSLLAITVILSEGRPNMWRGDGEWKQTEKGREKREQEKQRDREEKQRDKEEKQRDREEKQRDKEEKQRDREEKQRDKEEKQKDKEEKQRDKEEKQRDREEKQRDKEEKQKDKEEKQRDREEKQRDKDEREEKQRDKEEKQRDREEKLTERGEGRRRYRRQSLPTDNVLVFASNSNVSIADRIQVLSKESQIRILERNLNTTVWSNASLLQMSQNGEQISMSASQAIALVMKLGGGAQMEGTGDTLQLNASSDGPSSLPSVDFGPSRRVEAQLTGQRVNVSLADLASRAIAFSASGARVAAVVATDWARQNAREEVRILSTPAGEGEQRELSVVANSPEYQVQIRLIGAESALLFRDSHVQIPADHRSLLLNALDWRVTVRSALSPFELHATDSRLQFNCFEESLSLVLLPDALQLHIGQLSSLAIVRSSVLPGKMRINGAIANTSAANSLLITDRMEMISHDLSLFLSRNGSADSDQRAKADDDDQSVLINAVNSHLRLFHSNHTMASLTAAKHFVEILGGRPLLQILAGNVSVEIELVKETKTVAELNTDIVPKELMRTENAGDSFGSGPFAIRPNVTHPIVLNWTHSPPNPSRLGSSVSASSPLPSSVAPALNLSSLSSASTPYRPFSPATPQMADPSELFTFRHSFPPPSVSLSSAGPSSTEFESLVTHNESASAFPFPDSELFTFPPSLVPDADFLVGQFETVPSQRTTQSLFPLSATISALQFPEETAEEQQQHIAEQFPGIRRENLLIWRPEENEGTEGKEGGEKLETYLVDEKEEEGEEGKRPRRTLNDDVNGRKTEERMPRAEMEVDIAVEGEEDVRAERLRRELGEGIERMLEECEERRTKTMERETNREETLRNETNREDEKITESDGASAVRVTEVKLKYLGKMDSSKKEVIRMHFTLEGEQNELEKGIRRIGQMDRETAEKTLKHQMLSMPRLTNGASGVPSPSPSSAASSTLSAISARSLPALFLGSLCLSAALLSMLIVLRPSARAFSRIKRWMKRKKGNEWKAKRIGGKTEDGRRESEGKAKGTAEG</sequence>
<evidence type="ECO:0000256" key="1">
    <source>
        <dbReference type="SAM" id="MobiDB-lite"/>
    </source>
</evidence>
<evidence type="ECO:0000256" key="2">
    <source>
        <dbReference type="SAM" id="Phobius"/>
    </source>
</evidence>
<feature type="region of interest" description="Disordered" evidence="1">
    <location>
        <begin position="812"/>
        <end position="840"/>
    </location>
</feature>
<keyword evidence="3" id="KW-0732">Signal</keyword>
<feature type="compositionally biased region" description="Basic and acidic residues" evidence="1">
    <location>
        <begin position="1047"/>
        <end position="1076"/>
    </location>
</feature>
<feature type="region of interest" description="Disordered" evidence="1">
    <location>
        <begin position="1045"/>
        <end position="1076"/>
    </location>
</feature>
<evidence type="ECO:0000313" key="4">
    <source>
        <dbReference type="EMBL" id="KAL3095403.1"/>
    </source>
</evidence>
<dbReference type="Proteomes" id="UP001620645">
    <property type="component" value="Unassembled WGS sequence"/>
</dbReference>
<protein>
    <recommendedName>
        <fullName evidence="6">Transmembrane protein</fullName>
    </recommendedName>
</protein>
<keyword evidence="2" id="KW-0812">Transmembrane</keyword>
<feature type="compositionally biased region" description="Polar residues" evidence="1">
    <location>
        <begin position="277"/>
        <end position="292"/>
    </location>
</feature>
<proteinExistence type="predicted"/>
<feature type="region of interest" description="Disordered" evidence="1">
    <location>
        <begin position="275"/>
        <end position="294"/>
    </location>
</feature>
<evidence type="ECO:0000313" key="5">
    <source>
        <dbReference type="Proteomes" id="UP001620645"/>
    </source>
</evidence>
<feature type="signal peptide" evidence="3">
    <location>
        <begin position="1"/>
        <end position="47"/>
    </location>
</feature>
<dbReference type="AlphaFoldDB" id="A0ABD2JXR8"/>
<dbReference type="InterPro" id="IPR051144">
    <property type="entry name" value="Formin_homology_domain"/>
</dbReference>
<feature type="compositionally biased region" description="Basic and acidic residues" evidence="1">
    <location>
        <begin position="879"/>
        <end position="909"/>
    </location>
</feature>
<accession>A0ABD2JXR8</accession>
<dbReference type="PANTHER" id="PTHR45733">
    <property type="entry name" value="FORMIN-J"/>
    <property type="match status" value="1"/>
</dbReference>
<feature type="region of interest" description="Disordered" evidence="1">
    <location>
        <begin position="49"/>
        <end position="193"/>
    </location>
</feature>
<feature type="transmembrane region" description="Helical" evidence="2">
    <location>
        <begin position="1007"/>
        <end position="1028"/>
    </location>
</feature>
<gene>
    <name evidence="4" type="ORF">niasHS_007502</name>
</gene>
<feature type="chain" id="PRO_5044873677" description="Transmembrane protein" evidence="3">
    <location>
        <begin position="48"/>
        <end position="1076"/>
    </location>
</feature>
<feature type="compositionally biased region" description="Basic and acidic residues" evidence="1">
    <location>
        <begin position="54"/>
        <end position="188"/>
    </location>
</feature>
<reference evidence="4 5" key="1">
    <citation type="submission" date="2024-10" db="EMBL/GenBank/DDBJ databases">
        <authorList>
            <person name="Kim D."/>
        </authorList>
    </citation>
    <scope>NUCLEOTIDE SEQUENCE [LARGE SCALE GENOMIC DNA]</scope>
    <source>
        <strain evidence="4">Taebaek</strain>
    </source>
</reference>